<proteinExistence type="predicted"/>
<evidence type="ECO:0008006" key="4">
    <source>
        <dbReference type="Google" id="ProtNLM"/>
    </source>
</evidence>
<comment type="caution">
    <text evidence="2">The sequence shown here is derived from an EMBL/GenBank/DDBJ whole genome shotgun (WGS) entry which is preliminary data.</text>
</comment>
<evidence type="ECO:0000256" key="1">
    <source>
        <dbReference type="SAM" id="Phobius"/>
    </source>
</evidence>
<evidence type="ECO:0000313" key="3">
    <source>
        <dbReference type="Proteomes" id="UP000675880"/>
    </source>
</evidence>
<reference evidence="2 3" key="1">
    <citation type="submission" date="2021-02" db="EMBL/GenBank/DDBJ databases">
        <authorList>
            <person name="Han P."/>
        </authorList>
    </citation>
    <scope>NUCLEOTIDE SEQUENCE [LARGE SCALE GENOMIC DNA]</scope>
    <source>
        <strain evidence="2">Candidatus Nitrospira sp. ZN2</strain>
    </source>
</reference>
<name>A0ABN7LSS4_9BACT</name>
<accession>A0ABN7LSS4</accession>
<protein>
    <recommendedName>
        <fullName evidence="4">EfeO-type cupredoxin-like domain-containing protein</fullName>
    </recommendedName>
</protein>
<evidence type="ECO:0000313" key="2">
    <source>
        <dbReference type="EMBL" id="CAE6759460.1"/>
    </source>
</evidence>
<dbReference type="Proteomes" id="UP000675880">
    <property type="component" value="Unassembled WGS sequence"/>
</dbReference>
<organism evidence="2 3">
    <name type="scientific">Nitrospira defluvii</name>
    <dbReference type="NCBI Taxonomy" id="330214"/>
    <lineage>
        <taxon>Bacteria</taxon>
        <taxon>Pseudomonadati</taxon>
        <taxon>Nitrospirota</taxon>
        <taxon>Nitrospiria</taxon>
        <taxon>Nitrospirales</taxon>
        <taxon>Nitrospiraceae</taxon>
        <taxon>Nitrospira</taxon>
    </lineage>
</organism>
<dbReference type="EMBL" id="CAJNBJ010000016">
    <property type="protein sequence ID" value="CAE6759460.1"/>
    <property type="molecule type" value="Genomic_DNA"/>
</dbReference>
<keyword evidence="3" id="KW-1185">Reference proteome</keyword>
<keyword evidence="1" id="KW-0812">Transmembrane</keyword>
<keyword evidence="1" id="KW-1133">Transmembrane helix</keyword>
<feature type="transmembrane region" description="Helical" evidence="1">
    <location>
        <begin position="41"/>
        <end position="59"/>
    </location>
</feature>
<keyword evidence="1" id="KW-0472">Membrane</keyword>
<sequence length="197" mass="22224">MSCRNRDQDRGQGSQGSLWAITMRKQRSQASRFVAVTKCRWRRGVSLVSVLIVGLTWMLSANRMAHGSEFRFVVEDLPDHSAAWLPSEVVIHTETDLRDGLIFLLVNPTARTHVFMVEGLYEQVAGEQGDVINKPLRVTVAPEDSVRTLVSPAPWERSRERGGVEEFRFFCPLHRGDIDMGGTIRMVHHGGTIRTVQ</sequence>
<gene>
    <name evidence="2" type="ORF">NSPZN2_30570</name>
</gene>